<evidence type="ECO:0000313" key="5">
    <source>
        <dbReference type="EMBL" id="QHT69907.1"/>
    </source>
</evidence>
<dbReference type="PROSITE" id="PS51855">
    <property type="entry name" value="MGS"/>
    <property type="match status" value="1"/>
</dbReference>
<reference evidence="5 6" key="1">
    <citation type="submission" date="2020-01" db="EMBL/GenBank/DDBJ databases">
        <authorList>
            <person name="Kim M.K."/>
        </authorList>
    </citation>
    <scope>NUCLEOTIDE SEQUENCE [LARGE SCALE GENOMIC DNA]</scope>
    <source>
        <strain evidence="5 6">172606-1</strain>
    </source>
</reference>
<dbReference type="PIRSF" id="PIRSF006614">
    <property type="entry name" value="Methylglyox_syn"/>
    <property type="match status" value="1"/>
</dbReference>
<name>A0A6C0GPR8_9BACT</name>
<comment type="similarity">
    <text evidence="1 2">Belongs to the methylglyoxal synthase family.</text>
</comment>
<feature type="binding site" evidence="2">
    <location>
        <begin position="35"/>
        <end position="38"/>
    </location>
    <ligand>
        <name>substrate</name>
    </ligand>
</feature>
<keyword evidence="2 5" id="KW-0456">Lyase</keyword>
<organism evidence="5 6">
    <name type="scientific">Rhodocytophaga rosea</name>
    <dbReference type="NCBI Taxonomy" id="2704465"/>
    <lineage>
        <taxon>Bacteria</taxon>
        <taxon>Pseudomonadati</taxon>
        <taxon>Bacteroidota</taxon>
        <taxon>Cytophagia</taxon>
        <taxon>Cytophagales</taxon>
        <taxon>Rhodocytophagaceae</taxon>
        <taxon>Rhodocytophaga</taxon>
    </lineage>
</organism>
<dbReference type="AlphaFoldDB" id="A0A6C0GPR8"/>
<feature type="active site" description="Proton donor/acceptor" evidence="2 3">
    <location>
        <position position="60"/>
    </location>
</feature>
<dbReference type="GO" id="GO:0005829">
    <property type="term" value="C:cytosol"/>
    <property type="evidence" value="ECO:0007669"/>
    <property type="project" value="TreeGrafter"/>
</dbReference>
<feature type="binding site" evidence="2">
    <location>
        <position position="13"/>
    </location>
    <ligand>
        <name>substrate</name>
    </ligand>
</feature>
<dbReference type="KEGG" id="rhoz:GXP67_26315"/>
<dbReference type="InterPro" id="IPR036914">
    <property type="entry name" value="MGS-like_dom_sf"/>
</dbReference>
<protein>
    <recommendedName>
        <fullName evidence="2">Methylglyoxal synthase</fullName>
        <shortName evidence="2">MGS</shortName>
        <ecNumber evidence="2">4.2.3.3</ecNumber>
    </recommendedName>
</protein>
<sequence>MKKLAVIAHDGKKAEMVAFLKDHWHLLHQASLVATGTTGGYVERAGLSVEKKLSGPLGGDAQIAAMVAEKQLDAVIFFRDPLGKHPHEPDVQMLMRLCDLHEIPLATNPATARYLVLGMFE</sequence>
<dbReference type="NCBIfam" id="TIGR00160">
    <property type="entry name" value="MGSA"/>
    <property type="match status" value="1"/>
</dbReference>
<evidence type="ECO:0000256" key="1">
    <source>
        <dbReference type="ARBA" id="ARBA00006287"/>
    </source>
</evidence>
<comment type="catalytic activity">
    <reaction evidence="2">
        <text>dihydroxyacetone phosphate = methylglyoxal + phosphate</text>
        <dbReference type="Rhea" id="RHEA:17937"/>
        <dbReference type="ChEBI" id="CHEBI:17158"/>
        <dbReference type="ChEBI" id="CHEBI:43474"/>
        <dbReference type="ChEBI" id="CHEBI:57642"/>
        <dbReference type="EC" id="4.2.3.3"/>
    </reaction>
</comment>
<dbReference type="PROSITE" id="PS01335">
    <property type="entry name" value="METHYLGLYOXAL_SYNTH"/>
    <property type="match status" value="1"/>
</dbReference>
<dbReference type="EC" id="4.2.3.3" evidence="2"/>
<dbReference type="InterPro" id="IPR004363">
    <property type="entry name" value="Methylgl_synth"/>
</dbReference>
<accession>A0A6C0GPR8</accession>
<dbReference type="Proteomes" id="UP000480178">
    <property type="component" value="Chromosome"/>
</dbReference>
<evidence type="ECO:0000259" key="4">
    <source>
        <dbReference type="PROSITE" id="PS51855"/>
    </source>
</evidence>
<dbReference type="Pfam" id="PF02142">
    <property type="entry name" value="MGS"/>
    <property type="match status" value="1"/>
</dbReference>
<dbReference type="HAMAP" id="MF_00549">
    <property type="entry name" value="Methylglyoxal_synth"/>
    <property type="match status" value="1"/>
</dbReference>
<gene>
    <name evidence="2" type="primary">mgsA</name>
    <name evidence="5" type="ORF">GXP67_26315</name>
</gene>
<dbReference type="CDD" id="cd01422">
    <property type="entry name" value="MGS"/>
    <property type="match status" value="1"/>
</dbReference>
<feature type="binding site" evidence="2">
    <location>
        <begin position="54"/>
        <end position="55"/>
    </location>
    <ligand>
        <name>substrate</name>
    </ligand>
</feature>
<evidence type="ECO:0000256" key="3">
    <source>
        <dbReference type="PIRSR" id="PIRSR006614-1"/>
    </source>
</evidence>
<feature type="binding site" evidence="2">
    <location>
        <position position="9"/>
    </location>
    <ligand>
        <name>substrate</name>
    </ligand>
</feature>
<dbReference type="Gene3D" id="3.40.50.1380">
    <property type="entry name" value="Methylglyoxal synthase-like domain"/>
    <property type="match status" value="1"/>
</dbReference>
<proteinExistence type="inferred from homology"/>
<comment type="function">
    <text evidence="2">Catalyzes the formation of methylglyoxal from dihydroxyacetone phosphate.</text>
</comment>
<dbReference type="InterPro" id="IPR018148">
    <property type="entry name" value="Methylglyoxal_synth_AS"/>
</dbReference>
<dbReference type="GO" id="GO:0019242">
    <property type="term" value="P:methylglyoxal biosynthetic process"/>
    <property type="evidence" value="ECO:0007669"/>
    <property type="project" value="UniProtKB-UniRule"/>
</dbReference>
<feature type="binding site" evidence="2">
    <location>
        <position position="87"/>
    </location>
    <ligand>
        <name>substrate</name>
    </ligand>
</feature>
<dbReference type="EMBL" id="CP048222">
    <property type="protein sequence ID" value="QHT69907.1"/>
    <property type="molecule type" value="Genomic_DNA"/>
</dbReference>
<dbReference type="InterPro" id="IPR011607">
    <property type="entry name" value="MGS-like_dom"/>
</dbReference>
<dbReference type="NCBIfam" id="NF003559">
    <property type="entry name" value="PRK05234.1"/>
    <property type="match status" value="1"/>
</dbReference>
<evidence type="ECO:0000313" key="6">
    <source>
        <dbReference type="Proteomes" id="UP000480178"/>
    </source>
</evidence>
<dbReference type="GO" id="GO:0008929">
    <property type="term" value="F:methylglyoxal synthase activity"/>
    <property type="evidence" value="ECO:0007669"/>
    <property type="project" value="UniProtKB-UniRule"/>
</dbReference>
<feature type="domain" description="MGS-like" evidence="4">
    <location>
        <begin position="1"/>
        <end position="121"/>
    </location>
</feature>
<dbReference type="SUPFAM" id="SSF52335">
    <property type="entry name" value="Methylglyoxal synthase-like"/>
    <property type="match status" value="1"/>
</dbReference>
<dbReference type="PANTHER" id="PTHR30492">
    <property type="entry name" value="METHYLGLYOXAL SYNTHASE"/>
    <property type="match status" value="1"/>
</dbReference>
<keyword evidence="6" id="KW-1185">Reference proteome</keyword>
<dbReference type="RefSeq" id="WP_162445890.1">
    <property type="nucleotide sequence ID" value="NZ_CP048222.1"/>
</dbReference>
<dbReference type="SMART" id="SM00851">
    <property type="entry name" value="MGS"/>
    <property type="match status" value="1"/>
</dbReference>
<dbReference type="PANTHER" id="PTHR30492:SF0">
    <property type="entry name" value="METHYLGLYOXAL SYNTHASE"/>
    <property type="match status" value="1"/>
</dbReference>
<evidence type="ECO:0000256" key="2">
    <source>
        <dbReference type="HAMAP-Rule" id="MF_00549"/>
    </source>
</evidence>